<keyword evidence="2" id="KW-1185">Reference proteome</keyword>
<organism evidence="1 2">
    <name type="scientific">Staphylococcus borealis</name>
    <dbReference type="NCBI Taxonomy" id="2742203"/>
    <lineage>
        <taxon>Bacteria</taxon>
        <taxon>Bacillati</taxon>
        <taxon>Bacillota</taxon>
        <taxon>Bacilli</taxon>
        <taxon>Bacillales</taxon>
        <taxon>Staphylococcaceae</taxon>
        <taxon>Staphylococcus</taxon>
    </lineage>
</organism>
<proteinExistence type="predicted"/>
<dbReference type="InterPro" id="IPR010064">
    <property type="entry name" value="HK97-gp10_tail"/>
</dbReference>
<evidence type="ECO:0000313" key="2">
    <source>
        <dbReference type="Proteomes" id="UP000610527"/>
    </source>
</evidence>
<accession>A0ABX2LX30</accession>
<sequence length="138" mass="15487">MAKVKYGADSLVVELDKFQKDVEKWAKKGIYKTTMTIVNEAKARAPVDLGNLRSSITFEILNNGFDAKINVGANYAIYVEYGTGVFAKGPGGSRAKKIPWHYKDPKTGKWITTKGMKAQPYWNPALDKGRQVFNKYFS</sequence>
<protein>
    <submittedName>
        <fullName evidence="1">HK97 gp10 family phage protein</fullName>
    </submittedName>
</protein>
<dbReference type="EMBL" id="JABVEG010000015">
    <property type="protein sequence ID" value="NUI83522.1"/>
    <property type="molecule type" value="Genomic_DNA"/>
</dbReference>
<dbReference type="Pfam" id="PF04883">
    <property type="entry name" value="HK97-gp10_like"/>
    <property type="match status" value="1"/>
</dbReference>
<dbReference type="RefSeq" id="WP_174841893.1">
    <property type="nucleotide sequence ID" value="NZ_JABVEG010000015.1"/>
</dbReference>
<evidence type="ECO:0000313" key="1">
    <source>
        <dbReference type="EMBL" id="NUI83522.1"/>
    </source>
</evidence>
<gene>
    <name evidence="1" type="ORF">HUN84_12550</name>
</gene>
<comment type="caution">
    <text evidence="1">The sequence shown here is derived from an EMBL/GenBank/DDBJ whole genome shotgun (WGS) entry which is preliminary data.</text>
</comment>
<reference evidence="1 2" key="1">
    <citation type="submission" date="2020-06" db="EMBL/GenBank/DDBJ databases">
        <title>Staphylococcus borealis sp. nov. -A novel member of the Staphylococcaceae family isolated from skin and blood in humans.</title>
        <authorList>
            <person name="Pain M."/>
            <person name="Wolden R."/>
            <person name="Jaen-Luchoro D."/>
            <person name="Salva-Serra F."/>
            <person name="Iglesias B.P."/>
            <person name="Karlsson R."/>
            <person name="Klingenberg C."/>
            <person name="Cavanagh J.P."/>
        </authorList>
    </citation>
    <scope>NUCLEOTIDE SEQUENCE [LARGE SCALE GENOMIC DNA]</scope>
    <source>
        <strain evidence="1 2">58-22</strain>
    </source>
</reference>
<dbReference type="Proteomes" id="UP000610527">
    <property type="component" value="Unassembled WGS sequence"/>
</dbReference>
<name>A0ABX2LX30_9STAP</name>
<dbReference type="NCBIfam" id="TIGR01725">
    <property type="entry name" value="phge_HK97_gp10"/>
    <property type="match status" value="1"/>
</dbReference>